<dbReference type="PANTHER" id="PTHR43004:SF19">
    <property type="entry name" value="BINDING MONOOXYGENASE, PUTATIVE (JCVI)-RELATED"/>
    <property type="match status" value="1"/>
</dbReference>
<keyword evidence="6" id="KW-1185">Reference proteome</keyword>
<dbReference type="SUPFAM" id="SSF51905">
    <property type="entry name" value="FAD/NAD(P)-binding domain"/>
    <property type="match status" value="1"/>
</dbReference>
<proteinExistence type="predicted"/>
<dbReference type="EMBL" id="BAAACA010000007">
    <property type="protein sequence ID" value="GAA0586404.1"/>
    <property type="molecule type" value="Genomic_DNA"/>
</dbReference>
<gene>
    <name evidence="5" type="ORF">GCM10010394_14310</name>
</gene>
<evidence type="ECO:0000256" key="2">
    <source>
        <dbReference type="ARBA" id="ARBA00022630"/>
    </source>
</evidence>
<dbReference type="Gene3D" id="3.30.70.2450">
    <property type="match status" value="1"/>
</dbReference>
<dbReference type="PANTHER" id="PTHR43004">
    <property type="entry name" value="TRK SYSTEM POTASSIUM UPTAKE PROTEIN"/>
    <property type="match status" value="1"/>
</dbReference>
<organism evidence="5 6">
    <name type="scientific">Streptomyces crystallinus</name>
    <dbReference type="NCBI Taxonomy" id="68191"/>
    <lineage>
        <taxon>Bacteria</taxon>
        <taxon>Bacillati</taxon>
        <taxon>Actinomycetota</taxon>
        <taxon>Actinomycetes</taxon>
        <taxon>Kitasatosporales</taxon>
        <taxon>Streptomycetaceae</taxon>
        <taxon>Streptomyces</taxon>
    </lineage>
</organism>
<dbReference type="Proteomes" id="UP001500668">
    <property type="component" value="Unassembled WGS sequence"/>
</dbReference>
<dbReference type="RefSeq" id="WP_344071341.1">
    <property type="nucleotide sequence ID" value="NZ_BAAACA010000007.1"/>
</dbReference>
<dbReference type="NCBIfam" id="NF004832">
    <property type="entry name" value="PRK06184.1"/>
    <property type="match status" value="1"/>
</dbReference>
<dbReference type="InterPro" id="IPR002938">
    <property type="entry name" value="FAD-bd"/>
</dbReference>
<dbReference type="InterPro" id="IPR050641">
    <property type="entry name" value="RIFMO-like"/>
</dbReference>
<protein>
    <submittedName>
        <fullName evidence="5">FAD-dependent oxidoreductase</fullName>
    </submittedName>
</protein>
<comment type="cofactor">
    <cofactor evidence="1">
        <name>FAD</name>
        <dbReference type="ChEBI" id="CHEBI:57692"/>
    </cofactor>
</comment>
<keyword evidence="2" id="KW-0285">Flavoprotein</keyword>
<comment type="caution">
    <text evidence="5">The sequence shown here is derived from an EMBL/GenBank/DDBJ whole genome shotgun (WGS) entry which is preliminary data.</text>
</comment>
<dbReference type="Pfam" id="PF21274">
    <property type="entry name" value="Rng_hyd_C"/>
    <property type="match status" value="1"/>
</dbReference>
<dbReference type="Gene3D" id="3.40.30.120">
    <property type="match status" value="1"/>
</dbReference>
<evidence type="ECO:0000256" key="1">
    <source>
        <dbReference type="ARBA" id="ARBA00001974"/>
    </source>
</evidence>
<dbReference type="Pfam" id="PF01494">
    <property type="entry name" value="FAD_binding_3"/>
    <property type="match status" value="1"/>
</dbReference>
<accession>A0ABP3Q9M6</accession>
<evidence type="ECO:0000259" key="4">
    <source>
        <dbReference type="Pfam" id="PF01494"/>
    </source>
</evidence>
<dbReference type="Gene3D" id="3.50.50.60">
    <property type="entry name" value="FAD/NAD(P)-binding domain"/>
    <property type="match status" value="1"/>
</dbReference>
<sequence length="489" mass="52236">MELNGVKEPHAANAEIDVLICGAGPTGLVLAMDLARRGVPALLVEKSDRLFPGSRGKGLQPRTQEVLHDLGVLEAARAAGGAYPRMLAWEGPDGTTRGREWDMMEISEPTEQTPYANGLLIAQSRLQALLHDRLRALGGEVVFDAELTGFDQDADGVTARFADGREVRARYLVAADGGRSTVRRLLGVAMEGESVDPKPMLVADVVIAKDAFVDGNNWHAWAGASGGAVVLCPLPGTPRLFQLVAQYEDVEAVPDATPEGVRKLVATRTPVAADEITEVVWASEFRPRAALAERFRTGRVFLAGDAAHVHSPAGAQGLNTSVQDAYNLGWKLGQVLRHGAPAELLDTYEQERRPVAAQVLGISTRLHRQALLGGDSQRGNVVKQLGIGYRGGPLSTGRAGNLEAGDRAPDGTLPEGRLFDLFSGPHFTLLAIGTQPPKAESPQVHVHTLKAYEPYGQGLFLIRPDGYVGWAGETDRGLGEYLARCGAGR</sequence>
<evidence type="ECO:0000256" key="3">
    <source>
        <dbReference type="ARBA" id="ARBA00022827"/>
    </source>
</evidence>
<name>A0ABP3Q9M6_9ACTN</name>
<evidence type="ECO:0000313" key="5">
    <source>
        <dbReference type="EMBL" id="GAA0586404.1"/>
    </source>
</evidence>
<feature type="domain" description="FAD-binding" evidence="4">
    <location>
        <begin position="15"/>
        <end position="360"/>
    </location>
</feature>
<dbReference type="InterPro" id="IPR036188">
    <property type="entry name" value="FAD/NAD-bd_sf"/>
</dbReference>
<reference evidence="6" key="1">
    <citation type="journal article" date="2019" name="Int. J. Syst. Evol. Microbiol.">
        <title>The Global Catalogue of Microorganisms (GCM) 10K type strain sequencing project: providing services to taxonomists for standard genome sequencing and annotation.</title>
        <authorList>
            <consortium name="The Broad Institute Genomics Platform"/>
            <consortium name="The Broad Institute Genome Sequencing Center for Infectious Disease"/>
            <person name="Wu L."/>
            <person name="Ma J."/>
        </authorList>
    </citation>
    <scope>NUCLEOTIDE SEQUENCE [LARGE SCALE GENOMIC DNA]</scope>
    <source>
        <strain evidence="6">JCM 5067</strain>
    </source>
</reference>
<keyword evidence="3" id="KW-0274">FAD</keyword>
<dbReference type="PRINTS" id="PR00420">
    <property type="entry name" value="RNGMNOXGNASE"/>
</dbReference>
<evidence type="ECO:0000313" key="6">
    <source>
        <dbReference type="Proteomes" id="UP001500668"/>
    </source>
</evidence>